<gene>
    <name evidence="7" type="ORF">HAX54_030536</name>
</gene>
<proteinExistence type="predicted"/>
<evidence type="ECO:0000313" key="7">
    <source>
        <dbReference type="EMBL" id="MCD9643238.1"/>
    </source>
</evidence>
<accession>A0ABS8VAP2</accession>
<dbReference type="Gene3D" id="1.10.510.10">
    <property type="entry name" value="Transferase(Phosphotransferase) domain 1"/>
    <property type="match status" value="1"/>
</dbReference>
<comment type="caution">
    <text evidence="7">The sequence shown here is derived from an EMBL/GenBank/DDBJ whole genome shotgun (WGS) entry which is preliminary data.</text>
</comment>
<dbReference type="CDD" id="cd14066">
    <property type="entry name" value="STKc_IRAK"/>
    <property type="match status" value="1"/>
</dbReference>
<dbReference type="InterPro" id="IPR011009">
    <property type="entry name" value="Kinase-like_dom_sf"/>
</dbReference>
<evidence type="ECO:0000256" key="4">
    <source>
        <dbReference type="ARBA" id="ARBA00022777"/>
    </source>
</evidence>
<dbReference type="InterPro" id="IPR000719">
    <property type="entry name" value="Prot_kinase_dom"/>
</dbReference>
<organism evidence="7 8">
    <name type="scientific">Datura stramonium</name>
    <name type="common">Jimsonweed</name>
    <name type="synonym">Common thornapple</name>
    <dbReference type="NCBI Taxonomy" id="4076"/>
    <lineage>
        <taxon>Eukaryota</taxon>
        <taxon>Viridiplantae</taxon>
        <taxon>Streptophyta</taxon>
        <taxon>Embryophyta</taxon>
        <taxon>Tracheophyta</taxon>
        <taxon>Spermatophyta</taxon>
        <taxon>Magnoliopsida</taxon>
        <taxon>eudicotyledons</taxon>
        <taxon>Gunneridae</taxon>
        <taxon>Pentapetalae</taxon>
        <taxon>asterids</taxon>
        <taxon>lamiids</taxon>
        <taxon>Solanales</taxon>
        <taxon>Solanaceae</taxon>
        <taxon>Solanoideae</taxon>
        <taxon>Datureae</taxon>
        <taxon>Datura</taxon>
    </lineage>
</organism>
<keyword evidence="5" id="KW-0067">ATP-binding</keyword>
<evidence type="ECO:0000256" key="2">
    <source>
        <dbReference type="ARBA" id="ARBA00022679"/>
    </source>
</evidence>
<feature type="domain" description="Protein kinase" evidence="6">
    <location>
        <begin position="36"/>
        <end position="286"/>
    </location>
</feature>
<dbReference type="PANTHER" id="PTHR27002">
    <property type="entry name" value="RECEPTOR-LIKE SERINE/THREONINE-PROTEIN KINASE SD1-8"/>
    <property type="match status" value="1"/>
</dbReference>
<name>A0ABS8VAP2_DATST</name>
<evidence type="ECO:0000256" key="1">
    <source>
        <dbReference type="ARBA" id="ARBA00022527"/>
    </source>
</evidence>
<dbReference type="PROSITE" id="PS50011">
    <property type="entry name" value="PROTEIN_KINASE_DOM"/>
    <property type="match status" value="1"/>
</dbReference>
<dbReference type="PROSITE" id="PS00108">
    <property type="entry name" value="PROTEIN_KINASE_ST"/>
    <property type="match status" value="1"/>
</dbReference>
<sequence length="351" mass="39268">MDLPGSGDLGVEGHKLSGSELTFFSFSKGAAATDNFSNANKLGQGGFGPVFKGKLQSGEEIAVKRLSRKSGQGAEEFKNEIMLIAKLQHRNLVRLLGCCIDGEEKILLYEYMPNKSLDSFLFDPVKQAQLNWRKRFNIIEGIARGLLYLHRDSRLRIIHRDLKASNILLDEEMNPKISDFGMARIFGGNQNEANTNRIVGTYGYMAPEYAMEGLFSGKSDVYSFGLLLLEIICGRRNTSFCTADNSGIIEYAWEKWDEGRSMDLVDRSISNECQHDEALRCIHIALLCVQDLAVHRPDMSSVVLMLETENIRLDSPRQPTLTSPKRAEDAILWYQNQDLSSDKVAVSVTVG</sequence>
<reference evidence="7 8" key="1">
    <citation type="journal article" date="2021" name="BMC Genomics">
        <title>Datura genome reveals duplications of psychoactive alkaloid biosynthetic genes and high mutation rate following tissue culture.</title>
        <authorList>
            <person name="Rajewski A."/>
            <person name="Carter-House D."/>
            <person name="Stajich J."/>
            <person name="Litt A."/>
        </authorList>
    </citation>
    <scope>NUCLEOTIDE SEQUENCE [LARGE SCALE GENOMIC DNA]</scope>
    <source>
        <strain evidence="7">AR-01</strain>
    </source>
</reference>
<dbReference type="InterPro" id="IPR008271">
    <property type="entry name" value="Ser/Thr_kinase_AS"/>
</dbReference>
<evidence type="ECO:0000313" key="8">
    <source>
        <dbReference type="Proteomes" id="UP000823775"/>
    </source>
</evidence>
<dbReference type="PANTHER" id="PTHR27002:SF181">
    <property type="entry name" value="RECEPTOR-LIKE SERINE_THREONINE-PROTEIN KINASE"/>
    <property type="match status" value="1"/>
</dbReference>
<keyword evidence="8" id="KW-1185">Reference proteome</keyword>
<dbReference type="Proteomes" id="UP000823775">
    <property type="component" value="Unassembled WGS sequence"/>
</dbReference>
<keyword evidence="2" id="KW-0808">Transferase</keyword>
<keyword evidence="1" id="KW-0723">Serine/threonine-protein kinase</keyword>
<protein>
    <recommendedName>
        <fullName evidence="6">Protein kinase domain-containing protein</fullName>
    </recommendedName>
</protein>
<evidence type="ECO:0000259" key="6">
    <source>
        <dbReference type="PROSITE" id="PS50011"/>
    </source>
</evidence>
<dbReference type="Gene3D" id="3.30.200.20">
    <property type="entry name" value="Phosphorylase Kinase, domain 1"/>
    <property type="match status" value="1"/>
</dbReference>
<keyword evidence="3" id="KW-0547">Nucleotide-binding</keyword>
<dbReference type="SMART" id="SM00220">
    <property type="entry name" value="S_TKc"/>
    <property type="match status" value="1"/>
</dbReference>
<dbReference type="Pfam" id="PF07714">
    <property type="entry name" value="PK_Tyr_Ser-Thr"/>
    <property type="match status" value="1"/>
</dbReference>
<evidence type="ECO:0000256" key="5">
    <source>
        <dbReference type="ARBA" id="ARBA00022840"/>
    </source>
</evidence>
<dbReference type="InterPro" id="IPR001245">
    <property type="entry name" value="Ser-Thr/Tyr_kinase_cat_dom"/>
</dbReference>
<dbReference type="SUPFAM" id="SSF56112">
    <property type="entry name" value="Protein kinase-like (PK-like)"/>
    <property type="match status" value="1"/>
</dbReference>
<dbReference type="EMBL" id="JACEIK010003830">
    <property type="protein sequence ID" value="MCD9643238.1"/>
    <property type="molecule type" value="Genomic_DNA"/>
</dbReference>
<keyword evidence="4" id="KW-0418">Kinase</keyword>
<evidence type="ECO:0000256" key="3">
    <source>
        <dbReference type="ARBA" id="ARBA00022741"/>
    </source>
</evidence>